<evidence type="ECO:0000313" key="1">
    <source>
        <dbReference type="EMBL" id="CAK9071205.1"/>
    </source>
</evidence>
<protein>
    <submittedName>
        <fullName evidence="1">Ankyrin repeat and EF-hand domain-containing protein 1 (Ankyrin repeat domain-containing protein 5)</fullName>
    </submittedName>
</protein>
<reference evidence="1 2" key="1">
    <citation type="submission" date="2024-02" db="EMBL/GenBank/DDBJ databases">
        <authorList>
            <person name="Chen Y."/>
            <person name="Shah S."/>
            <person name="Dougan E. K."/>
            <person name="Thang M."/>
            <person name="Chan C."/>
        </authorList>
    </citation>
    <scope>NUCLEOTIDE SEQUENCE [LARGE SCALE GENOMIC DNA]</scope>
</reference>
<proteinExistence type="predicted"/>
<organism evidence="1 2">
    <name type="scientific">Durusdinium trenchii</name>
    <dbReference type="NCBI Taxonomy" id="1381693"/>
    <lineage>
        <taxon>Eukaryota</taxon>
        <taxon>Sar</taxon>
        <taxon>Alveolata</taxon>
        <taxon>Dinophyceae</taxon>
        <taxon>Suessiales</taxon>
        <taxon>Symbiodiniaceae</taxon>
        <taxon>Durusdinium</taxon>
    </lineage>
</organism>
<dbReference type="Gene3D" id="1.25.40.20">
    <property type="entry name" value="Ankyrin repeat-containing domain"/>
    <property type="match status" value="1"/>
</dbReference>
<dbReference type="Pfam" id="PF12796">
    <property type="entry name" value="Ank_2"/>
    <property type="match status" value="1"/>
</dbReference>
<dbReference type="SMART" id="SM00248">
    <property type="entry name" value="ANK"/>
    <property type="match status" value="2"/>
</dbReference>
<dbReference type="PROSITE" id="PS50088">
    <property type="entry name" value="ANK_REPEAT"/>
    <property type="match status" value="2"/>
</dbReference>
<dbReference type="SUPFAM" id="SSF48403">
    <property type="entry name" value="Ankyrin repeat"/>
    <property type="match status" value="1"/>
</dbReference>
<keyword evidence="2" id="KW-1185">Reference proteome</keyword>
<evidence type="ECO:0000313" key="2">
    <source>
        <dbReference type="Proteomes" id="UP001642464"/>
    </source>
</evidence>
<gene>
    <name evidence="1" type="ORF">SCF082_LOCUS35289</name>
</gene>
<dbReference type="PROSITE" id="PS50297">
    <property type="entry name" value="ANK_REP_REGION"/>
    <property type="match status" value="2"/>
</dbReference>
<dbReference type="InterPro" id="IPR002110">
    <property type="entry name" value="Ankyrin_rpt"/>
</dbReference>
<sequence length="767" mass="86933">MPLPWTAKLNECSDDDGEESDGDQCAYFIDKVEERAMTVSQLRSLRTFLQHLTKTELLKHTTERSKTNGTQGHLIPWMNLNMYDITSEVITKVIPHVDPKGEHIDETRRWYSWVEFVADEPQPAKIMFSHWWGGRFSDFMQAVDKMTLDQSLSIYTPIWVCTFAICQFGENFGNKLMDCPFIQTLKTVDLTVLIVDYQAGSLSRTWCGLEVHYTTQNEKEFMLYTSAGRVGSTFVSGGPLVEAVKEWDIRRSEASDPPYRRQILNYVAKVNELDGLKKTKGGEIALDKMGRPHLEDDRLDTSGGMTRLNGEPEFLHEAKLFQKHAKRFEQLNMMVRLRVMANLGLPRKVKGCREADPALRGLSLNQLRVVSAKLEASCPWRDDDEDCPWLDDELGEDVELEYNRLTTNQVSLWVQWRTMEESCSYMELVSDDPQKPQYALNLSETQNWSERMMAIELFAEAQQLPDSAVFFVDILSMNMNDREDAEEVFRSVKNECEGLIYLLSNEEDRDEDEVLDTLGPMIMEIGTNKGIFFASRHGVLACSQAFRSGTWVHGDFDVQVIYRLLALVLKNDDAENDAAEVDNENFRAVLRLHSWLAGPVLRRAARKDDAESVKRICSLPGLRLSSDTMKDHLGRMPLHIAVACKSVSALKALLEAKMDPNVEDDMKDRPLHYAAMAGQEDLAQILVAAGADPWGENCYTETALQVARQSPAAFLGVDTTKVVKFLSKKTQAIPWKDVMKTFHSFIRRPSAVGSAMSAARELSKVAA</sequence>
<dbReference type="InterPro" id="IPR036770">
    <property type="entry name" value="Ankyrin_rpt-contain_sf"/>
</dbReference>
<dbReference type="PANTHER" id="PTHR24201">
    <property type="entry name" value="ANK_REP_REGION DOMAIN-CONTAINING PROTEIN"/>
    <property type="match status" value="1"/>
</dbReference>
<dbReference type="InterPro" id="IPR050776">
    <property type="entry name" value="Ank_Repeat/CDKN_Inhibitor"/>
</dbReference>
<comment type="caution">
    <text evidence="1">The sequence shown here is derived from an EMBL/GenBank/DDBJ whole genome shotgun (WGS) entry which is preliminary data.</text>
</comment>
<dbReference type="EMBL" id="CAXAMM010033336">
    <property type="protein sequence ID" value="CAK9071205.1"/>
    <property type="molecule type" value="Genomic_DNA"/>
</dbReference>
<dbReference type="PANTHER" id="PTHR24201:SF2">
    <property type="entry name" value="ANKYRIN REPEAT DOMAIN-CONTAINING PROTEIN 42"/>
    <property type="match status" value="1"/>
</dbReference>
<accession>A0ABP0P591</accession>
<name>A0ABP0P591_9DINO</name>
<dbReference type="Proteomes" id="UP001642464">
    <property type="component" value="Unassembled WGS sequence"/>
</dbReference>